<evidence type="ECO:0000313" key="7">
    <source>
        <dbReference type="EMBL" id="CAA9545787.1"/>
    </source>
</evidence>
<sequence>MTTPRPHSDSVNAATTAPDRIWHELSVEVDTEAVEPVSELFGRHGFNEGVAIDEPYVQDGDGDNLEMDPDRPYVVRTYVADSDFRPQAIDDIRHALWHLGRIGRVGELKDTLLKEEDWANAWKVHFEVHRIGQRVVIRPPWQEYEAKDDEVVVELDPGMAFGTGLHPSTKLSMLGVEQVVRDGDRVFDVGTGSGILAIAALKLGAKEADAVDVETIAVRATRENAERNGVSDRLNVALGTAGPGEPFEGQYDVVLANIIARILIELSEHLVRATRHGGSLVLAGIIESREADVVDAFAARGATVKTRRQTDDWVSLVLVRE</sequence>
<dbReference type="PANTHER" id="PTHR43648">
    <property type="entry name" value="ELECTRON TRANSFER FLAVOPROTEIN BETA SUBUNIT LYSINE METHYLTRANSFERASE"/>
    <property type="match status" value="1"/>
</dbReference>
<keyword evidence="5 6" id="KW-0949">S-adenosyl-L-methionine</keyword>
<dbReference type="InterPro" id="IPR004498">
    <property type="entry name" value="Ribosomal_PrmA_MeTrfase"/>
</dbReference>
<dbReference type="Pfam" id="PF06325">
    <property type="entry name" value="PrmA"/>
    <property type="match status" value="1"/>
</dbReference>
<evidence type="ECO:0000256" key="3">
    <source>
        <dbReference type="ARBA" id="ARBA00022603"/>
    </source>
</evidence>
<organism evidence="7">
    <name type="scientific">uncultured Thermomicrobiales bacterium</name>
    <dbReference type="NCBI Taxonomy" id="1645740"/>
    <lineage>
        <taxon>Bacteria</taxon>
        <taxon>Pseudomonadati</taxon>
        <taxon>Thermomicrobiota</taxon>
        <taxon>Thermomicrobia</taxon>
        <taxon>Thermomicrobiales</taxon>
        <taxon>environmental samples</taxon>
    </lineage>
</organism>
<keyword evidence="7" id="KW-0687">Ribonucleoprotein</keyword>
<keyword evidence="3 6" id="KW-0489">Methyltransferase</keyword>
<keyword evidence="4 6" id="KW-0808">Transferase</keyword>
<dbReference type="InterPro" id="IPR050078">
    <property type="entry name" value="Ribosomal_L11_MeTrfase_PrmA"/>
</dbReference>
<dbReference type="Gene3D" id="3.40.50.150">
    <property type="entry name" value="Vaccinia Virus protein VP39"/>
    <property type="match status" value="1"/>
</dbReference>
<dbReference type="GO" id="GO:0005737">
    <property type="term" value="C:cytoplasm"/>
    <property type="evidence" value="ECO:0007669"/>
    <property type="project" value="UniProtKB-SubCell"/>
</dbReference>
<gene>
    <name evidence="6" type="primary">prmA</name>
    <name evidence="7" type="ORF">AVDCRST_MAG43-575</name>
</gene>
<evidence type="ECO:0000256" key="4">
    <source>
        <dbReference type="ARBA" id="ARBA00022679"/>
    </source>
</evidence>
<evidence type="ECO:0000256" key="2">
    <source>
        <dbReference type="ARBA" id="ARBA00022490"/>
    </source>
</evidence>
<feature type="binding site" evidence="6">
    <location>
        <position position="190"/>
    </location>
    <ligand>
        <name>S-adenosyl-L-methionine</name>
        <dbReference type="ChEBI" id="CHEBI:59789"/>
    </ligand>
</feature>
<dbReference type="SUPFAM" id="SSF53335">
    <property type="entry name" value="S-adenosyl-L-methionine-dependent methyltransferases"/>
    <property type="match status" value="1"/>
</dbReference>
<comment type="catalytic activity">
    <reaction evidence="6">
        <text>L-lysyl-[protein] + 3 S-adenosyl-L-methionine = N(6),N(6),N(6)-trimethyl-L-lysyl-[protein] + 3 S-adenosyl-L-homocysteine + 3 H(+)</text>
        <dbReference type="Rhea" id="RHEA:54192"/>
        <dbReference type="Rhea" id="RHEA-COMP:9752"/>
        <dbReference type="Rhea" id="RHEA-COMP:13826"/>
        <dbReference type="ChEBI" id="CHEBI:15378"/>
        <dbReference type="ChEBI" id="CHEBI:29969"/>
        <dbReference type="ChEBI" id="CHEBI:57856"/>
        <dbReference type="ChEBI" id="CHEBI:59789"/>
        <dbReference type="ChEBI" id="CHEBI:61961"/>
    </reaction>
</comment>
<feature type="binding site" evidence="6">
    <location>
        <position position="212"/>
    </location>
    <ligand>
        <name>S-adenosyl-L-methionine</name>
        <dbReference type="ChEBI" id="CHEBI:59789"/>
    </ligand>
</feature>
<protein>
    <recommendedName>
        <fullName evidence="6">Ribosomal protein L11 methyltransferase</fullName>
        <shortName evidence="6">L11 Mtase</shortName>
        <ecNumber evidence="6">2.1.1.-</ecNumber>
    </recommendedName>
</protein>
<reference evidence="7" key="1">
    <citation type="submission" date="2020-02" db="EMBL/GenBank/DDBJ databases">
        <authorList>
            <person name="Meier V. D."/>
        </authorList>
    </citation>
    <scope>NUCLEOTIDE SEQUENCE</scope>
    <source>
        <strain evidence="7">AVDCRST_MAG43</strain>
    </source>
</reference>
<dbReference type="AlphaFoldDB" id="A0A6J4UDX6"/>
<feature type="binding site" evidence="6">
    <location>
        <position position="257"/>
    </location>
    <ligand>
        <name>S-adenosyl-L-methionine</name>
        <dbReference type="ChEBI" id="CHEBI:59789"/>
    </ligand>
</feature>
<dbReference type="CDD" id="cd02440">
    <property type="entry name" value="AdoMet_MTases"/>
    <property type="match status" value="1"/>
</dbReference>
<dbReference type="GO" id="GO:0032259">
    <property type="term" value="P:methylation"/>
    <property type="evidence" value="ECO:0007669"/>
    <property type="project" value="UniProtKB-KW"/>
</dbReference>
<dbReference type="PIRSF" id="PIRSF000401">
    <property type="entry name" value="RPL11_MTase"/>
    <property type="match status" value="1"/>
</dbReference>
<name>A0A6J4UDX6_9BACT</name>
<evidence type="ECO:0000256" key="6">
    <source>
        <dbReference type="HAMAP-Rule" id="MF_00735"/>
    </source>
</evidence>
<accession>A0A6J4UDX6</accession>
<evidence type="ECO:0000256" key="1">
    <source>
        <dbReference type="ARBA" id="ARBA00009741"/>
    </source>
</evidence>
<dbReference type="GO" id="GO:0005840">
    <property type="term" value="C:ribosome"/>
    <property type="evidence" value="ECO:0007669"/>
    <property type="project" value="UniProtKB-KW"/>
</dbReference>
<keyword evidence="7" id="KW-0689">Ribosomal protein</keyword>
<dbReference type="NCBIfam" id="TIGR00406">
    <property type="entry name" value="prmA"/>
    <property type="match status" value="1"/>
</dbReference>
<dbReference type="EC" id="2.1.1.-" evidence="6"/>
<dbReference type="PANTHER" id="PTHR43648:SF1">
    <property type="entry name" value="ELECTRON TRANSFER FLAVOPROTEIN BETA SUBUNIT LYSINE METHYLTRANSFERASE"/>
    <property type="match status" value="1"/>
</dbReference>
<comment type="function">
    <text evidence="6">Methylates ribosomal protein L11.</text>
</comment>
<proteinExistence type="inferred from homology"/>
<evidence type="ECO:0000256" key="5">
    <source>
        <dbReference type="ARBA" id="ARBA00022691"/>
    </source>
</evidence>
<feature type="binding site" evidence="6">
    <location>
        <position position="169"/>
    </location>
    <ligand>
        <name>S-adenosyl-L-methionine</name>
        <dbReference type="ChEBI" id="CHEBI:59789"/>
    </ligand>
</feature>
<dbReference type="GO" id="GO:0008276">
    <property type="term" value="F:protein methyltransferase activity"/>
    <property type="evidence" value="ECO:0007669"/>
    <property type="project" value="UniProtKB-UniRule"/>
</dbReference>
<dbReference type="EMBL" id="CADCWI010000029">
    <property type="protein sequence ID" value="CAA9545787.1"/>
    <property type="molecule type" value="Genomic_DNA"/>
</dbReference>
<dbReference type="InterPro" id="IPR029063">
    <property type="entry name" value="SAM-dependent_MTases_sf"/>
</dbReference>
<keyword evidence="2 6" id="KW-0963">Cytoplasm</keyword>
<dbReference type="HAMAP" id="MF_00735">
    <property type="entry name" value="Methyltr_PrmA"/>
    <property type="match status" value="1"/>
</dbReference>
<comment type="similarity">
    <text evidence="1 6">Belongs to the methyltransferase superfamily. PrmA family.</text>
</comment>
<comment type="subcellular location">
    <subcellularLocation>
        <location evidence="6">Cytoplasm</location>
    </subcellularLocation>
</comment>